<comment type="caution">
    <text evidence="1">The sequence shown here is derived from an EMBL/GenBank/DDBJ whole genome shotgun (WGS) entry which is preliminary data.</text>
</comment>
<gene>
    <name evidence="1" type="ORF">L210DRAFT_3060227</name>
</gene>
<evidence type="ECO:0000313" key="2">
    <source>
        <dbReference type="Proteomes" id="UP001194468"/>
    </source>
</evidence>
<organism evidence="1 2">
    <name type="scientific">Boletus edulis BED1</name>
    <dbReference type="NCBI Taxonomy" id="1328754"/>
    <lineage>
        <taxon>Eukaryota</taxon>
        <taxon>Fungi</taxon>
        <taxon>Dikarya</taxon>
        <taxon>Basidiomycota</taxon>
        <taxon>Agaricomycotina</taxon>
        <taxon>Agaricomycetes</taxon>
        <taxon>Agaricomycetidae</taxon>
        <taxon>Boletales</taxon>
        <taxon>Boletineae</taxon>
        <taxon>Boletaceae</taxon>
        <taxon>Boletoideae</taxon>
        <taxon>Boletus</taxon>
    </lineage>
</organism>
<name>A0AAD4C0E7_BOLED</name>
<proteinExistence type="predicted"/>
<dbReference type="EMBL" id="WHUW01000006">
    <property type="protein sequence ID" value="KAF8445043.1"/>
    <property type="molecule type" value="Genomic_DNA"/>
</dbReference>
<evidence type="ECO:0000313" key="1">
    <source>
        <dbReference type="EMBL" id="KAF8445043.1"/>
    </source>
</evidence>
<dbReference type="Proteomes" id="UP001194468">
    <property type="component" value="Unassembled WGS sequence"/>
</dbReference>
<sequence>MHQRTCTPLPNELPQDIFDHAKRSMSAILAAHNHQDRLRVVALLRLLTKHQVLREYILSPDILETLGSLLDPIIRQPTEYFGQAMGGLICLLQCAGTRQITIDKLGANPPNSNESRLSQILEVDDSHPLTAALRMTLTLAQFEEARAMCAVVKPGIRKLATMCEGLVGYLAAEILLVLYDPNDQNELNIHDKRVRANIASALVRLSLEGHDSAAGEGSSIDHRQQLLRHFFGLDAEELSDPQRKFIRGLKQAVEKGKARERTAATMTLLKFCHHP</sequence>
<accession>A0AAD4C0E7</accession>
<dbReference type="AlphaFoldDB" id="A0AAD4C0E7"/>
<keyword evidence="2" id="KW-1185">Reference proteome</keyword>
<reference evidence="1" key="2">
    <citation type="journal article" date="2020" name="Nat. Commun.">
        <title>Large-scale genome sequencing of mycorrhizal fungi provides insights into the early evolution of symbiotic traits.</title>
        <authorList>
            <person name="Miyauchi S."/>
            <person name="Kiss E."/>
            <person name="Kuo A."/>
            <person name="Drula E."/>
            <person name="Kohler A."/>
            <person name="Sanchez-Garcia M."/>
            <person name="Morin E."/>
            <person name="Andreopoulos B."/>
            <person name="Barry K.W."/>
            <person name="Bonito G."/>
            <person name="Buee M."/>
            <person name="Carver A."/>
            <person name="Chen C."/>
            <person name="Cichocki N."/>
            <person name="Clum A."/>
            <person name="Culley D."/>
            <person name="Crous P.W."/>
            <person name="Fauchery L."/>
            <person name="Girlanda M."/>
            <person name="Hayes R.D."/>
            <person name="Keri Z."/>
            <person name="LaButti K."/>
            <person name="Lipzen A."/>
            <person name="Lombard V."/>
            <person name="Magnuson J."/>
            <person name="Maillard F."/>
            <person name="Murat C."/>
            <person name="Nolan M."/>
            <person name="Ohm R.A."/>
            <person name="Pangilinan J."/>
            <person name="Pereira M.F."/>
            <person name="Perotto S."/>
            <person name="Peter M."/>
            <person name="Pfister S."/>
            <person name="Riley R."/>
            <person name="Sitrit Y."/>
            <person name="Stielow J.B."/>
            <person name="Szollosi G."/>
            <person name="Zifcakova L."/>
            <person name="Stursova M."/>
            <person name="Spatafora J.W."/>
            <person name="Tedersoo L."/>
            <person name="Vaario L.M."/>
            <person name="Yamada A."/>
            <person name="Yan M."/>
            <person name="Wang P."/>
            <person name="Xu J."/>
            <person name="Bruns T."/>
            <person name="Baldrian P."/>
            <person name="Vilgalys R."/>
            <person name="Dunand C."/>
            <person name="Henrissat B."/>
            <person name="Grigoriev I.V."/>
            <person name="Hibbett D."/>
            <person name="Nagy L.G."/>
            <person name="Martin F.M."/>
        </authorList>
    </citation>
    <scope>NUCLEOTIDE SEQUENCE</scope>
    <source>
        <strain evidence="1">BED1</strain>
    </source>
</reference>
<protein>
    <submittedName>
        <fullName evidence="1">Uncharacterized protein</fullName>
    </submittedName>
</protein>
<reference evidence="1" key="1">
    <citation type="submission" date="2019-10" db="EMBL/GenBank/DDBJ databases">
        <authorList>
            <consortium name="DOE Joint Genome Institute"/>
            <person name="Kuo A."/>
            <person name="Miyauchi S."/>
            <person name="Kiss E."/>
            <person name="Drula E."/>
            <person name="Kohler A."/>
            <person name="Sanchez-Garcia M."/>
            <person name="Andreopoulos B."/>
            <person name="Barry K.W."/>
            <person name="Bonito G."/>
            <person name="Buee M."/>
            <person name="Carver A."/>
            <person name="Chen C."/>
            <person name="Cichocki N."/>
            <person name="Clum A."/>
            <person name="Culley D."/>
            <person name="Crous P.W."/>
            <person name="Fauchery L."/>
            <person name="Girlanda M."/>
            <person name="Hayes R."/>
            <person name="Keri Z."/>
            <person name="LaButti K."/>
            <person name="Lipzen A."/>
            <person name="Lombard V."/>
            <person name="Magnuson J."/>
            <person name="Maillard F."/>
            <person name="Morin E."/>
            <person name="Murat C."/>
            <person name="Nolan M."/>
            <person name="Ohm R."/>
            <person name="Pangilinan J."/>
            <person name="Pereira M."/>
            <person name="Perotto S."/>
            <person name="Peter M."/>
            <person name="Riley R."/>
            <person name="Sitrit Y."/>
            <person name="Stielow B."/>
            <person name="Szollosi G."/>
            <person name="Zifcakova L."/>
            <person name="Stursova M."/>
            <person name="Spatafora J.W."/>
            <person name="Tedersoo L."/>
            <person name="Vaario L.-M."/>
            <person name="Yamada A."/>
            <person name="Yan M."/>
            <person name="Wang P."/>
            <person name="Xu J."/>
            <person name="Bruns T."/>
            <person name="Baldrian P."/>
            <person name="Vilgalys R."/>
            <person name="Henrissat B."/>
            <person name="Grigoriev I.V."/>
            <person name="Hibbett D."/>
            <person name="Nagy L.G."/>
            <person name="Martin F.M."/>
        </authorList>
    </citation>
    <scope>NUCLEOTIDE SEQUENCE</scope>
    <source>
        <strain evidence="1">BED1</strain>
    </source>
</reference>